<evidence type="ECO:0000256" key="1">
    <source>
        <dbReference type="SAM" id="MobiDB-lite"/>
    </source>
</evidence>
<keyword evidence="3" id="KW-1185">Reference proteome</keyword>
<reference evidence="2 3" key="1">
    <citation type="journal article" date="2006" name="Science">
        <title>Phytophthora genome sequences uncover evolutionary origins and mechanisms of pathogenesis.</title>
        <authorList>
            <person name="Tyler B.M."/>
            <person name="Tripathy S."/>
            <person name="Zhang X."/>
            <person name="Dehal P."/>
            <person name="Jiang R.H."/>
            <person name="Aerts A."/>
            <person name="Arredondo F.D."/>
            <person name="Baxter L."/>
            <person name="Bensasson D."/>
            <person name="Beynon J.L."/>
            <person name="Chapman J."/>
            <person name="Damasceno C.M."/>
            <person name="Dorrance A.E."/>
            <person name="Dou D."/>
            <person name="Dickerman A.W."/>
            <person name="Dubchak I.L."/>
            <person name="Garbelotto M."/>
            <person name="Gijzen M."/>
            <person name="Gordon S.G."/>
            <person name="Govers F."/>
            <person name="Grunwald N.J."/>
            <person name="Huang W."/>
            <person name="Ivors K.L."/>
            <person name="Jones R.W."/>
            <person name="Kamoun S."/>
            <person name="Krampis K."/>
            <person name="Lamour K.H."/>
            <person name="Lee M.K."/>
            <person name="McDonald W.H."/>
            <person name="Medina M."/>
            <person name="Meijer H.J."/>
            <person name="Nordberg E.K."/>
            <person name="Maclean D.J."/>
            <person name="Ospina-Giraldo M.D."/>
            <person name="Morris P.F."/>
            <person name="Phuntumart V."/>
            <person name="Putnam N.H."/>
            <person name="Rash S."/>
            <person name="Rose J.K."/>
            <person name="Sakihama Y."/>
            <person name="Salamov A.A."/>
            <person name="Savidor A."/>
            <person name="Scheuring C.F."/>
            <person name="Smith B.M."/>
            <person name="Sobral B.W."/>
            <person name="Terry A."/>
            <person name="Torto-Alalibo T.A."/>
            <person name="Win J."/>
            <person name="Xu Z."/>
            <person name="Zhang H."/>
            <person name="Grigoriev I.V."/>
            <person name="Rokhsar D.S."/>
            <person name="Boore J.L."/>
        </authorList>
    </citation>
    <scope>NUCLEOTIDE SEQUENCE [LARGE SCALE GENOMIC DNA]</scope>
    <source>
        <strain evidence="2 3">P6497</strain>
    </source>
</reference>
<evidence type="ECO:0000313" key="2">
    <source>
        <dbReference type="EMBL" id="EGZ19133.1"/>
    </source>
</evidence>
<dbReference type="InParanoid" id="G4Z9L9"/>
<dbReference type="Proteomes" id="UP000002640">
    <property type="component" value="Unassembled WGS sequence"/>
</dbReference>
<organism evidence="2 3">
    <name type="scientific">Phytophthora sojae (strain P6497)</name>
    <name type="common">Soybean stem and root rot agent</name>
    <name type="synonym">Phytophthora megasperma f. sp. glycines</name>
    <dbReference type="NCBI Taxonomy" id="1094619"/>
    <lineage>
        <taxon>Eukaryota</taxon>
        <taxon>Sar</taxon>
        <taxon>Stramenopiles</taxon>
        <taxon>Oomycota</taxon>
        <taxon>Peronosporomycetes</taxon>
        <taxon>Peronosporales</taxon>
        <taxon>Peronosporaceae</taxon>
        <taxon>Phytophthora</taxon>
    </lineage>
</organism>
<evidence type="ECO:0000313" key="3">
    <source>
        <dbReference type="Proteomes" id="UP000002640"/>
    </source>
</evidence>
<feature type="region of interest" description="Disordered" evidence="1">
    <location>
        <begin position="1"/>
        <end position="26"/>
    </location>
</feature>
<protein>
    <recommendedName>
        <fullName evidence="4">HNH nuclease domain-containing protein</fullName>
    </recommendedName>
</protein>
<proteinExistence type="predicted"/>
<dbReference type="GeneID" id="20645613"/>
<dbReference type="KEGG" id="psoj:PHYSODRAFT_327447"/>
<sequence length="452" mass="50950">MGNSNSAALESPLQEPQGSMKALDGSSIAKRPTTLRVKASSLRTRATVTDLETNSTIGLFKGKMFSSRVVLETPQGQIIASISNKTFSSKYRVFRWDKTDDPSFMIQDASGFFKTMVLIAEFTDTETGTPYVKVSLKRWGADVLKALRKANPDISCPVRLMQLFTAIKDGRWLADDGNVALQLRRGECTDEVNEMLTGPAEKDQIHLLVTVPRYQIFDRKVVAVDCGARWRESSSMAPSSEFKASLTKTYSCDMGDGKLRCMLLNEVFPSELVVAFHLFHRNKQDILQKFMSFDDVDDVGNGLVLFRPLINMFDEYKVSFIYDEASDQFRLKVFDKSLLGERLFSKLSSEEREVLLGGNKLPHNWEEGGEWVVPGMGFNIQTTFKGVDGRALSFGATLQRPYKRCLCLQAHVARKIAVKMEWIQPEEGAFEDFREEGMSLTEKMPVFHASQR</sequence>
<dbReference type="RefSeq" id="XP_009521850.1">
    <property type="nucleotide sequence ID" value="XM_009523555.1"/>
</dbReference>
<dbReference type="EMBL" id="JH159153">
    <property type="protein sequence ID" value="EGZ19133.1"/>
    <property type="molecule type" value="Genomic_DNA"/>
</dbReference>
<dbReference type="AlphaFoldDB" id="G4Z9L9"/>
<accession>G4Z9L9</accession>
<evidence type="ECO:0008006" key="4">
    <source>
        <dbReference type="Google" id="ProtNLM"/>
    </source>
</evidence>
<name>G4Z9L9_PHYSP</name>
<gene>
    <name evidence="2" type="ORF">PHYSODRAFT_327447</name>
</gene>